<organism evidence="10">
    <name type="scientific">Aceria tosichella</name>
    <name type="common">wheat curl mite</name>
    <dbReference type="NCBI Taxonomy" id="561515"/>
    <lineage>
        <taxon>Eukaryota</taxon>
        <taxon>Metazoa</taxon>
        <taxon>Ecdysozoa</taxon>
        <taxon>Arthropoda</taxon>
        <taxon>Chelicerata</taxon>
        <taxon>Arachnida</taxon>
        <taxon>Acari</taxon>
        <taxon>Acariformes</taxon>
        <taxon>Trombidiformes</taxon>
        <taxon>Prostigmata</taxon>
        <taxon>Eupodina</taxon>
        <taxon>Eriophyoidea</taxon>
        <taxon>Eriophyidae</taxon>
        <taxon>Eriophyinae</taxon>
        <taxon>Aceriini</taxon>
        <taxon>Aceria</taxon>
    </lineage>
</organism>
<dbReference type="InterPro" id="IPR000668">
    <property type="entry name" value="Peptidase_C1A_C"/>
</dbReference>
<proteinExistence type="inferred from homology"/>
<feature type="domain" description="Cathepsin propeptide inhibitor" evidence="9">
    <location>
        <begin position="29"/>
        <end position="86"/>
    </location>
</feature>
<keyword evidence="7" id="KW-0732">Signal</keyword>
<keyword evidence="2" id="KW-0645">Protease</keyword>
<feature type="chain" id="PRO_5026264952" evidence="7">
    <location>
        <begin position="22"/>
        <end position="338"/>
    </location>
</feature>
<dbReference type="SMART" id="SM00645">
    <property type="entry name" value="Pept_C1"/>
    <property type="match status" value="1"/>
</dbReference>
<dbReference type="SUPFAM" id="SSF54001">
    <property type="entry name" value="Cysteine proteinases"/>
    <property type="match status" value="1"/>
</dbReference>
<dbReference type="SMART" id="SM00848">
    <property type="entry name" value="Inhibitor_I29"/>
    <property type="match status" value="1"/>
</dbReference>
<keyword evidence="6" id="KW-1015">Disulfide bond</keyword>
<dbReference type="FunFam" id="3.90.70.10:FF:000332">
    <property type="entry name" value="Cathepsin L1"/>
    <property type="match status" value="1"/>
</dbReference>
<dbReference type="CDD" id="cd02248">
    <property type="entry name" value="Peptidase_C1A"/>
    <property type="match status" value="1"/>
</dbReference>
<evidence type="ECO:0000313" key="10">
    <source>
        <dbReference type="EMBL" id="MDE46834.1"/>
    </source>
</evidence>
<accession>A0A6G1S8K2</accession>
<dbReference type="InterPro" id="IPR013128">
    <property type="entry name" value="Peptidase_C1A"/>
</dbReference>
<dbReference type="EMBL" id="GGYP01002063">
    <property type="protein sequence ID" value="MDE46834.1"/>
    <property type="molecule type" value="Transcribed_RNA"/>
</dbReference>
<dbReference type="InterPro" id="IPR039417">
    <property type="entry name" value="Peptidase_C1A_papain-like"/>
</dbReference>
<reference evidence="10" key="1">
    <citation type="submission" date="2018-10" db="EMBL/GenBank/DDBJ databases">
        <title>Transcriptome assembly of Aceria tosichella (Wheat curl mite) Type 2.</title>
        <authorList>
            <person name="Scully E.D."/>
            <person name="Geib S.M."/>
            <person name="Palmer N.A."/>
            <person name="Gupta A.K."/>
            <person name="Sarath G."/>
            <person name="Tatineni S."/>
        </authorList>
    </citation>
    <scope>NUCLEOTIDE SEQUENCE</scope>
    <source>
        <strain evidence="10">LincolnNE</strain>
    </source>
</reference>
<evidence type="ECO:0000259" key="8">
    <source>
        <dbReference type="SMART" id="SM00645"/>
    </source>
</evidence>
<evidence type="ECO:0000256" key="6">
    <source>
        <dbReference type="ARBA" id="ARBA00023157"/>
    </source>
</evidence>
<dbReference type="GO" id="GO:0006508">
    <property type="term" value="P:proteolysis"/>
    <property type="evidence" value="ECO:0007669"/>
    <property type="project" value="UniProtKB-KW"/>
</dbReference>
<name>A0A6G1S8K2_9ACAR</name>
<evidence type="ECO:0000256" key="2">
    <source>
        <dbReference type="ARBA" id="ARBA00022670"/>
    </source>
</evidence>
<keyword evidence="3" id="KW-0378">Hydrolase</keyword>
<protein>
    <submittedName>
        <fullName evidence="10">Cathepsin L</fullName>
    </submittedName>
</protein>
<dbReference type="InterPro" id="IPR025660">
    <property type="entry name" value="Pept_his_AS"/>
</dbReference>
<evidence type="ECO:0000256" key="1">
    <source>
        <dbReference type="ARBA" id="ARBA00008455"/>
    </source>
</evidence>
<keyword evidence="5" id="KW-0865">Zymogen</keyword>
<dbReference type="AlphaFoldDB" id="A0A6G1S8K2"/>
<dbReference type="Gene3D" id="3.90.70.10">
    <property type="entry name" value="Cysteine proteinases"/>
    <property type="match status" value="1"/>
</dbReference>
<dbReference type="PRINTS" id="PR00705">
    <property type="entry name" value="PAPAIN"/>
</dbReference>
<keyword evidence="4" id="KW-0788">Thiol protease</keyword>
<dbReference type="GO" id="GO:0008234">
    <property type="term" value="F:cysteine-type peptidase activity"/>
    <property type="evidence" value="ECO:0007669"/>
    <property type="project" value="UniProtKB-KW"/>
</dbReference>
<dbReference type="PROSITE" id="PS00640">
    <property type="entry name" value="THIOL_PROTEASE_ASN"/>
    <property type="match status" value="1"/>
</dbReference>
<dbReference type="PROSITE" id="PS00639">
    <property type="entry name" value="THIOL_PROTEASE_HIS"/>
    <property type="match status" value="1"/>
</dbReference>
<feature type="domain" description="Peptidase C1A papain C-terminal" evidence="8">
    <location>
        <begin position="122"/>
        <end position="335"/>
    </location>
</feature>
<evidence type="ECO:0000256" key="4">
    <source>
        <dbReference type="ARBA" id="ARBA00022807"/>
    </source>
</evidence>
<gene>
    <name evidence="10" type="primary">CATL_34</name>
    <name evidence="10" type="ORF">g.12394</name>
</gene>
<evidence type="ECO:0000256" key="5">
    <source>
        <dbReference type="ARBA" id="ARBA00023145"/>
    </source>
</evidence>
<evidence type="ECO:0000259" key="9">
    <source>
        <dbReference type="SMART" id="SM00848"/>
    </source>
</evidence>
<dbReference type="InterPro" id="IPR000169">
    <property type="entry name" value="Pept_cys_AS"/>
</dbReference>
<dbReference type="Pfam" id="PF00112">
    <property type="entry name" value="Peptidase_C1"/>
    <property type="match status" value="1"/>
</dbReference>
<dbReference type="PROSITE" id="PS00139">
    <property type="entry name" value="THIOL_PROTEASE_CYS"/>
    <property type="match status" value="1"/>
</dbReference>
<dbReference type="InterPro" id="IPR025661">
    <property type="entry name" value="Pept_asp_AS"/>
</dbReference>
<dbReference type="InterPro" id="IPR013201">
    <property type="entry name" value="Prot_inhib_I29"/>
</dbReference>
<comment type="similarity">
    <text evidence="1">Belongs to the peptidase C1 family.</text>
</comment>
<evidence type="ECO:0000256" key="3">
    <source>
        <dbReference type="ARBA" id="ARBA00022801"/>
    </source>
</evidence>
<dbReference type="InterPro" id="IPR038765">
    <property type="entry name" value="Papain-like_cys_pep_sf"/>
</dbReference>
<feature type="signal peptide" evidence="7">
    <location>
        <begin position="1"/>
        <end position="21"/>
    </location>
</feature>
<evidence type="ECO:0000256" key="7">
    <source>
        <dbReference type="SAM" id="SignalP"/>
    </source>
</evidence>
<sequence length="338" mass="37927">MKASILLVLVCLAAISELVLARRSSLHEWRQYKRQHGKIYETPEEEGHRFSLFLATKEYIRQHNTNDQVSYKLGLNHMADWTQEERASLKGLRYDPIEHERRLEASRNDPFLQAILDDPAPVPAEVDWRKVPNRVTEVKDQGQCGGCWAFASTGVLEGQQVVRNFTKTLVPLSEQDLIDCSQQNMGCDGGLMSLAFSDVESTGGIENEIDYPFKGDDGVNCSLKKDKIVMTDSGSVDLPQHNEQIIKATVSKYGPVSTGIFASPKFQYYTSGVFNDPDCNDKLDHAVLIVGYGKDPKEGDFWIVKNSWSDAWGDKGYIKMKFGICGIGKMSTIAKFDK</sequence>
<dbReference type="Pfam" id="PF08246">
    <property type="entry name" value="Inhibitor_I29"/>
    <property type="match status" value="1"/>
</dbReference>
<dbReference type="PANTHER" id="PTHR12411">
    <property type="entry name" value="CYSTEINE PROTEASE FAMILY C1-RELATED"/>
    <property type="match status" value="1"/>
</dbReference>